<dbReference type="AlphaFoldDB" id="W6JZC1"/>
<sequence>MPCCGRNPSGGSRSPAATQERGHVVGLLEEAHGEGRLVPLAGARLHRRDDVHDEEVDDSDDGADDAHRQQDDRDHHDDGDDRPDQGGELDVEGVGGIGPHEWAAVLVHEPHDQRGDEPEGASAEHEADQRDDVGEHAEVALVARGERGGAGVAVRGLAERALVRSRVAAAAGRRALRRIVLRRIVLRRQGLARSGLLRERLGRVRRLLARVDRLVGLLRHGCFFPLWRQGSGPSRTVPS</sequence>
<feature type="compositionally biased region" description="Basic and acidic residues" evidence="1">
    <location>
        <begin position="64"/>
        <end position="85"/>
    </location>
</feature>
<feature type="region of interest" description="Disordered" evidence="1">
    <location>
        <begin position="1"/>
        <end position="95"/>
    </location>
</feature>
<reference evidence="2 3" key="1">
    <citation type="journal article" date="2013" name="ISME J.">
        <title>A metabolic model for members of the genus Tetrasphaera involved in enhanced biological phosphorus removal.</title>
        <authorList>
            <person name="Kristiansen R."/>
            <person name="Nguyen H.T.T."/>
            <person name="Saunders A.M."/>
            <person name="Nielsen J.L."/>
            <person name="Wimmer R."/>
            <person name="Le V.Q."/>
            <person name="McIlroy S.J."/>
            <person name="Petrovski S."/>
            <person name="Seviour R.J."/>
            <person name="Calteau A."/>
            <person name="Nielsen K.L."/>
            <person name="Nielsen P.H."/>
        </authorList>
    </citation>
    <scope>NUCLEOTIDE SEQUENCE [LARGE SCALE GENOMIC DNA]</scope>
    <source>
        <strain evidence="2 3">Ben110</strain>
    </source>
</reference>
<name>W6JZC1_9MICO</name>
<evidence type="ECO:0000313" key="3">
    <source>
        <dbReference type="Proteomes" id="UP000035763"/>
    </source>
</evidence>
<evidence type="ECO:0000256" key="1">
    <source>
        <dbReference type="SAM" id="MobiDB-lite"/>
    </source>
</evidence>
<keyword evidence="3" id="KW-1185">Reference proteome</keyword>
<gene>
    <name evidence="2" type="ORF">BN11_3960002</name>
</gene>
<organism evidence="2 3">
    <name type="scientific">Nostocoides australiense Ben110</name>
    <dbReference type="NCBI Taxonomy" id="1193182"/>
    <lineage>
        <taxon>Bacteria</taxon>
        <taxon>Bacillati</taxon>
        <taxon>Actinomycetota</taxon>
        <taxon>Actinomycetes</taxon>
        <taxon>Micrococcales</taxon>
        <taxon>Intrasporangiaceae</taxon>
        <taxon>Nostocoides</taxon>
    </lineage>
</organism>
<feature type="region of interest" description="Disordered" evidence="1">
    <location>
        <begin position="111"/>
        <end position="132"/>
    </location>
</feature>
<accession>W6JZC1</accession>
<dbReference type="EMBL" id="CAJA01000330">
    <property type="protein sequence ID" value="CCH74146.1"/>
    <property type="molecule type" value="Genomic_DNA"/>
</dbReference>
<comment type="caution">
    <text evidence="2">The sequence shown here is derived from an EMBL/GenBank/DDBJ whole genome shotgun (WGS) entry which is preliminary data.</text>
</comment>
<feature type="compositionally biased region" description="Acidic residues" evidence="1">
    <location>
        <begin position="52"/>
        <end position="63"/>
    </location>
</feature>
<evidence type="ECO:0000313" key="2">
    <source>
        <dbReference type="EMBL" id="CCH74146.1"/>
    </source>
</evidence>
<dbReference type="Proteomes" id="UP000035763">
    <property type="component" value="Unassembled WGS sequence"/>
</dbReference>
<proteinExistence type="predicted"/>
<protein>
    <submittedName>
        <fullName evidence="2">Uncharacterized protein</fullName>
    </submittedName>
</protein>